<evidence type="ECO:0008006" key="4">
    <source>
        <dbReference type="Google" id="ProtNLM"/>
    </source>
</evidence>
<feature type="region of interest" description="Disordered" evidence="1">
    <location>
        <begin position="1272"/>
        <end position="1304"/>
    </location>
</feature>
<feature type="compositionally biased region" description="Basic and acidic residues" evidence="1">
    <location>
        <begin position="725"/>
        <end position="739"/>
    </location>
</feature>
<accession>A0A6G1SD72</accession>
<feature type="compositionally biased region" description="Polar residues" evidence="1">
    <location>
        <begin position="767"/>
        <end position="784"/>
    </location>
</feature>
<gene>
    <name evidence="3" type="ORF">g.14821</name>
</gene>
<feature type="compositionally biased region" description="Low complexity" evidence="1">
    <location>
        <begin position="651"/>
        <end position="679"/>
    </location>
</feature>
<feature type="transmembrane region" description="Helical" evidence="2">
    <location>
        <begin position="1006"/>
        <end position="1023"/>
    </location>
</feature>
<evidence type="ECO:0000256" key="1">
    <source>
        <dbReference type="SAM" id="MobiDB-lite"/>
    </source>
</evidence>
<feature type="region of interest" description="Disordered" evidence="1">
    <location>
        <begin position="53"/>
        <end position="88"/>
    </location>
</feature>
<feature type="transmembrane region" description="Helical" evidence="2">
    <location>
        <begin position="1195"/>
        <end position="1222"/>
    </location>
</feature>
<feature type="compositionally biased region" description="Low complexity" evidence="1">
    <location>
        <begin position="697"/>
        <end position="724"/>
    </location>
</feature>
<dbReference type="PANTHER" id="PTHR45902:SF4">
    <property type="entry name" value="G-PROTEIN COUPLED RECEPTORS FAMILY 2 PROFILE 2 DOMAIN-CONTAINING PROTEIN"/>
    <property type="match status" value="1"/>
</dbReference>
<protein>
    <recommendedName>
        <fullName evidence="4">SMB domain-containing protein</fullName>
    </recommendedName>
</protein>
<feature type="compositionally biased region" description="Polar residues" evidence="1">
    <location>
        <begin position="740"/>
        <end position="751"/>
    </location>
</feature>
<feature type="transmembrane region" description="Helical" evidence="2">
    <location>
        <begin position="1385"/>
        <end position="1406"/>
    </location>
</feature>
<feature type="compositionally biased region" description="Pro residues" evidence="1">
    <location>
        <begin position="72"/>
        <end position="88"/>
    </location>
</feature>
<feature type="transmembrane region" description="Helical" evidence="2">
    <location>
        <begin position="1412"/>
        <end position="1433"/>
    </location>
</feature>
<evidence type="ECO:0000256" key="2">
    <source>
        <dbReference type="SAM" id="Phobius"/>
    </source>
</evidence>
<feature type="transmembrane region" description="Helical" evidence="2">
    <location>
        <begin position="927"/>
        <end position="952"/>
    </location>
</feature>
<feature type="region of interest" description="Disordered" evidence="1">
    <location>
        <begin position="637"/>
        <end position="784"/>
    </location>
</feature>
<feature type="transmembrane region" description="Helical" evidence="2">
    <location>
        <begin position="1095"/>
        <end position="1116"/>
    </location>
</feature>
<name>A0A6G1SD72_9ACAR</name>
<feature type="transmembrane region" description="Helical" evidence="2">
    <location>
        <begin position="1043"/>
        <end position="1068"/>
    </location>
</feature>
<feature type="compositionally biased region" description="Low complexity" evidence="1">
    <location>
        <begin position="1272"/>
        <end position="1286"/>
    </location>
</feature>
<dbReference type="Gene3D" id="1.20.1070.10">
    <property type="entry name" value="Rhodopsin 7-helix transmembrane proteins"/>
    <property type="match status" value="2"/>
</dbReference>
<dbReference type="InterPro" id="IPR053231">
    <property type="entry name" value="GPCR_LN-TM7"/>
</dbReference>
<keyword evidence="2" id="KW-1133">Transmembrane helix</keyword>
<proteinExistence type="predicted"/>
<reference evidence="3" key="1">
    <citation type="submission" date="2018-10" db="EMBL/GenBank/DDBJ databases">
        <title>Transcriptome assembly of Aceria tosichella (Wheat curl mite) Type 2.</title>
        <authorList>
            <person name="Scully E.D."/>
            <person name="Geib S.M."/>
            <person name="Palmer N.A."/>
            <person name="Gupta A.K."/>
            <person name="Sarath G."/>
            <person name="Tatineni S."/>
        </authorList>
    </citation>
    <scope>NUCLEOTIDE SEQUENCE</scope>
    <source>
        <strain evidence="3">LincolnNE</strain>
    </source>
</reference>
<evidence type="ECO:0000313" key="3">
    <source>
        <dbReference type="EMBL" id="MDE47870.1"/>
    </source>
</evidence>
<organism evidence="3">
    <name type="scientific">Aceria tosichella</name>
    <name type="common">wheat curl mite</name>
    <dbReference type="NCBI Taxonomy" id="561515"/>
    <lineage>
        <taxon>Eukaryota</taxon>
        <taxon>Metazoa</taxon>
        <taxon>Ecdysozoa</taxon>
        <taxon>Arthropoda</taxon>
        <taxon>Chelicerata</taxon>
        <taxon>Arachnida</taxon>
        <taxon>Acari</taxon>
        <taxon>Acariformes</taxon>
        <taxon>Trombidiformes</taxon>
        <taxon>Prostigmata</taxon>
        <taxon>Eupodina</taxon>
        <taxon>Eriophyoidea</taxon>
        <taxon>Eriophyidae</taxon>
        <taxon>Eriophyinae</taxon>
        <taxon>Aceriini</taxon>
        <taxon>Aceria</taxon>
    </lineage>
</organism>
<keyword evidence="2" id="KW-0472">Membrane</keyword>
<sequence>MKMMTMTMIRTMTIIPRHCACFLQFASILLTLGLIYLLQIDLISALGSIKSEPHHAMNNTSRNGTVSSRLSPRPPQSPPLVQPLPQPPQVQLGDRCVQKGSCRSRAASSSSASATGHLDLLGLDRPACHCDQNCQLYDDCCQDSRWAEAASKRVEMGPARLRARRREWLCRRVDPAMADVYLRASCHPDWVRKQKNNATAELVRQRCELAGAPRDSLGPSEADWLHSDPLGTLMPITDLTEGITYANSYCLRCNSFGATRSTAAAVPAAVPTNSATNLTSQQAPRKLIYWSPLVSCNYNLDSDDRNALYDLISTKGGRALAYSRRHNKWFVKMTQPTNSTSGANHTTTAIESDDGLNMDRLCSVSPRIPDSVISTIRRCRPRTVDACPVTSNLRRMDGSNNNETTLLTGTSTTMSELERAQYECQFGHQSLVYSQTRDLAYYNPACARCNLESQVSCEPRLDKQQLDNLPSQGKRPLAYNNRQHHAYGPRTNSSLAKQNTALASPPEPIILSLPNPIKQPVDTQLTDTQLTDITTAGRNQGGFQPVDESDFNRAPVSGSFSVLMDLYGGLQGDDSDEQVGSVHRCEDADRQVYDPFLLTCRDIVCGLSYRFEDGACVQLEEVVGVGSGIAEPAGLSMDATNATSSPNELEAATTATASTEAAVARVNGSTSTTTTTIITGDKRSSSSGQRPTSERLVVQSQGSVASSGQEEQQQQPQQVSSIGQRVEREERRNEHDKQVDTMTPASDNGPATTLAPASAGEALARLPQSSSESGQHQTTDASSTSNPFLALFSELVKAQPMASSLSVEANRKSFAECGKILIQPEHYRLFDMSELNASLASSSLTSPESIAAEWLANRPNPHTWDQKKQRDTWALVAPYNLTLAPGQFQPVVRAAAAARQQQQQQQQLGLLVCSPFKSDLVDKFKPAMVYLTTSCLVVSITSLVLYLLLYWLSTFDLRHLVVELAQQGQIKDSLRHTGLPTTYRGSKASAETSYNAVRSQSLSSRGVACLAAALLAAYLLFVLGHHHQSPITPTTTSNSFGAGLTSCALIAAATYGSFLLSFNWMFLLSYDIWRTLRLATHHLRAPTMGSQTSRFLIYATLAAFVACSMSLLALFADQMGQSIDCQASLATTTTSTTTTPITRQSESVQMEQQAANLVNCSRPLQLDPFEQMIQTYRPKFGQRAGSCWFSNRRSLALFFGLPVTLIMLINLLFFLHSSFMVIKTSSRSSRRLKPTNSTWSQASEQTTVDFAQQNSLTTSSISSVQTIQSTISAQSDTSSSANNSLQEQRAMDKEPSSEALESAAGIQEQIDEAAREIDERKQQSVNKIHTPLGHTKQTSFNGSVGGNSQISFTDQLLASALVHKCDLHLSSLGSVMSSLAKDYRLYCRLSTIMGLTWLTGLAASLVDQSDVLWYLFVVLNSLQGLFIFVAFGLKRSRLTNLRILIFYIDHKLKQKLLRDDDDASSRGSNA</sequence>
<keyword evidence="2" id="KW-0812">Transmembrane</keyword>
<feature type="compositionally biased region" description="Polar residues" evidence="1">
    <location>
        <begin position="638"/>
        <end position="647"/>
    </location>
</feature>
<dbReference type="EMBL" id="GGYP01003099">
    <property type="protein sequence ID" value="MDE47870.1"/>
    <property type="molecule type" value="Transcribed_RNA"/>
</dbReference>
<dbReference type="PANTHER" id="PTHR45902">
    <property type="entry name" value="LATROPHILIN RECEPTOR-LIKE PROTEIN A"/>
    <property type="match status" value="1"/>
</dbReference>